<reference evidence="9" key="2">
    <citation type="submission" date="2025-09" db="UniProtKB">
        <authorList>
            <consortium name="Ensembl"/>
        </authorList>
    </citation>
    <scope>IDENTIFICATION</scope>
</reference>
<comment type="similarity">
    <text evidence="1">Belongs to the SBNO family.</text>
</comment>
<evidence type="ECO:0000313" key="10">
    <source>
        <dbReference type="Proteomes" id="UP000694551"/>
    </source>
</evidence>
<evidence type="ECO:0000256" key="6">
    <source>
        <dbReference type="ARBA" id="ARBA00073423"/>
    </source>
</evidence>
<dbReference type="GO" id="GO:0005634">
    <property type="term" value="C:nucleus"/>
    <property type="evidence" value="ECO:0007669"/>
    <property type="project" value="TreeGrafter"/>
</dbReference>
<name>A0A8D0ERI3_STROC</name>
<sequence>FKKLRFLKQLLKDSSYLDELSNNNSLFSSPADSLSDIADPKDFLPADSLNHVPTLWDVNTPSVRTFGQCCVSAQSQAPAEEEDEGEEEETEELGQTETYAEYIPSKCECLSRGRACLFCCGAASGGALQASLGCCVGGTKIGKHHPDLVVETSTLSSVPPPDITYSLALPRSVADKGSLSALQLEAITYACQQHEVLLPNGQRAGFLIGDGAGVGKGRTVAGIIFENYLKGRKKALWFSVSNDLKYDAERDLKDIEASHIPVHALNKIKYGDTATSEGVLFATYSALIGESQAGGQHRTRLKQILDWCRENFDGVIVFDECHKAKNASSTKMGKAVLDLQNKLPRARVVYASATGASEPKNMIYMSRLGIWGEGTPFRAFDEFLHAIEKRGVGAMEIVAMDMKVSGMYIARQLSFTGVTFRIEEIPLDQQYKIVYDKAAKLWAEALMVFQQAADWIGLESRKSLWGQFWSAHQRFFKYLCIAAKVRRLVELAKEELAKDKCIVIGLQSTGEARTREVLDENDGHLNCFVSAAEGVFLSLIQKHFPSTKRKREKGTGLKRKRRQRGRCAKALRGVCDPAGVIKISDDSSTDSDMGLDSDFNSSPESVFETDDVIFVEHTYNAPTDPGTLLGGSGCGDCRGRDLMGGDSWHVEKMKQDLLAKVKALGKELPLNTLDELINHFGGPEHVAEVQSRVVALGDRKRGQRRGFLLEEGFLSFPAIWKSC</sequence>
<organism evidence="9 10">
    <name type="scientific">Strix occidentalis caurina</name>
    <name type="common">northern spotted owl</name>
    <dbReference type="NCBI Taxonomy" id="311401"/>
    <lineage>
        <taxon>Eukaryota</taxon>
        <taxon>Metazoa</taxon>
        <taxon>Chordata</taxon>
        <taxon>Craniata</taxon>
        <taxon>Vertebrata</taxon>
        <taxon>Euteleostomi</taxon>
        <taxon>Archelosauria</taxon>
        <taxon>Archosauria</taxon>
        <taxon>Dinosauria</taxon>
        <taxon>Saurischia</taxon>
        <taxon>Theropoda</taxon>
        <taxon>Coelurosauria</taxon>
        <taxon>Aves</taxon>
        <taxon>Neognathae</taxon>
        <taxon>Neoaves</taxon>
        <taxon>Telluraves</taxon>
        <taxon>Strigiformes</taxon>
        <taxon>Strigidae</taxon>
        <taxon>Strix</taxon>
    </lineage>
</organism>
<dbReference type="GO" id="GO:0002281">
    <property type="term" value="P:macrophage activation involved in immune response"/>
    <property type="evidence" value="ECO:0007669"/>
    <property type="project" value="UniProtKB-ARBA"/>
</dbReference>
<feature type="domain" description="Strawberry notch AAA" evidence="8">
    <location>
        <begin position="144"/>
        <end position="437"/>
    </location>
</feature>
<feature type="region of interest" description="Disordered" evidence="7">
    <location>
        <begin position="76"/>
        <end position="96"/>
    </location>
</feature>
<dbReference type="GO" id="GO:0042393">
    <property type="term" value="F:histone binding"/>
    <property type="evidence" value="ECO:0007669"/>
    <property type="project" value="TreeGrafter"/>
</dbReference>
<evidence type="ECO:0000256" key="1">
    <source>
        <dbReference type="ARBA" id="ARBA00006992"/>
    </source>
</evidence>
<dbReference type="PANTHER" id="PTHR12706:SF5">
    <property type="entry name" value="PROTEIN STRAWBERRY NOTCH HOMOLOG 2"/>
    <property type="match status" value="1"/>
</dbReference>
<dbReference type="GO" id="GO:0071354">
    <property type="term" value="P:cellular response to interleukin-6"/>
    <property type="evidence" value="ECO:0007669"/>
    <property type="project" value="TreeGrafter"/>
</dbReference>
<feature type="compositionally biased region" description="Acidic residues" evidence="7">
    <location>
        <begin position="79"/>
        <end position="94"/>
    </location>
</feature>
<evidence type="ECO:0000256" key="4">
    <source>
        <dbReference type="ARBA" id="ARBA00055221"/>
    </source>
</evidence>
<accession>A0A8D0ERI3</accession>
<dbReference type="Ensembl" id="ENSSOCT00000003699.1">
    <property type="protein sequence ID" value="ENSSOCP00000003615.1"/>
    <property type="gene ID" value="ENSSOCG00000002743.1"/>
</dbReference>
<proteinExistence type="inferred from homology"/>
<evidence type="ECO:0000256" key="2">
    <source>
        <dbReference type="ARBA" id="ARBA00023015"/>
    </source>
</evidence>
<dbReference type="GO" id="GO:0031490">
    <property type="term" value="F:chromatin DNA binding"/>
    <property type="evidence" value="ECO:0007669"/>
    <property type="project" value="TreeGrafter"/>
</dbReference>
<keyword evidence="2" id="KW-0805">Transcription regulation</keyword>
<protein>
    <recommendedName>
        <fullName evidence="6">Protein strawberry notch homolog 2</fullName>
    </recommendedName>
</protein>
<dbReference type="GO" id="GO:0045892">
    <property type="term" value="P:negative regulation of DNA-templated transcription"/>
    <property type="evidence" value="ECO:0007669"/>
    <property type="project" value="TreeGrafter"/>
</dbReference>
<evidence type="ECO:0000256" key="5">
    <source>
        <dbReference type="ARBA" id="ARBA00063805"/>
    </source>
</evidence>
<dbReference type="InterPro" id="IPR026741">
    <property type="entry name" value="SNO"/>
</dbReference>
<evidence type="ECO:0000259" key="8">
    <source>
        <dbReference type="Pfam" id="PF13872"/>
    </source>
</evidence>
<evidence type="ECO:0000256" key="7">
    <source>
        <dbReference type="SAM" id="MobiDB-lite"/>
    </source>
</evidence>
<dbReference type="InterPro" id="IPR027417">
    <property type="entry name" value="P-loop_NTPase"/>
</dbReference>
<dbReference type="Pfam" id="PF13872">
    <property type="entry name" value="AAA_34"/>
    <property type="match status" value="1"/>
</dbReference>
<dbReference type="Gene3D" id="3.40.50.300">
    <property type="entry name" value="P-loop containing nucleotide triphosphate hydrolases"/>
    <property type="match status" value="1"/>
</dbReference>
<dbReference type="PANTHER" id="PTHR12706">
    <property type="entry name" value="STRAWBERRY NOTCH-RELATED"/>
    <property type="match status" value="1"/>
</dbReference>
<reference evidence="9" key="1">
    <citation type="submission" date="2025-08" db="UniProtKB">
        <authorList>
            <consortium name="Ensembl"/>
        </authorList>
    </citation>
    <scope>IDENTIFICATION</scope>
</reference>
<keyword evidence="3" id="KW-0804">Transcription</keyword>
<keyword evidence="10" id="KW-1185">Reference proteome</keyword>
<dbReference type="SUPFAM" id="SSF52540">
    <property type="entry name" value="P-loop containing nucleoside triphosphate hydrolases"/>
    <property type="match status" value="1"/>
</dbReference>
<evidence type="ECO:0000313" key="9">
    <source>
        <dbReference type="Ensembl" id="ENSSOCP00000003615.1"/>
    </source>
</evidence>
<comment type="function">
    <text evidence="4">Acts as a transcriptional coregulator, that can have both coactivator and corepressor functions. Inhibits the DCSTAMP-repressive activity of TAL1, hence enhancing the access of the transcription factor MITF to the DC-STAMP promoter in osteoclast. Plays a role in bone homeostasis; required as a positive regulator in TNFSF11//RANKL-mediated osteoclast fusion via a DCSTAMP-dependent pathway. May also be required in the regulation of osteoblast differentiation. Involved in the transcriptional corepression of NF-kappaB in macrophages. Plays a role as a regulator in the pro-inflammatory cascade.</text>
</comment>
<dbReference type="GO" id="GO:0045944">
    <property type="term" value="P:positive regulation of transcription by RNA polymerase II"/>
    <property type="evidence" value="ECO:0007669"/>
    <property type="project" value="TreeGrafter"/>
</dbReference>
<evidence type="ECO:0000256" key="3">
    <source>
        <dbReference type="ARBA" id="ARBA00023163"/>
    </source>
</evidence>
<dbReference type="Proteomes" id="UP000694551">
    <property type="component" value="Unplaced"/>
</dbReference>
<dbReference type="GO" id="GO:0050727">
    <property type="term" value="P:regulation of inflammatory response"/>
    <property type="evidence" value="ECO:0007669"/>
    <property type="project" value="TreeGrafter"/>
</dbReference>
<dbReference type="GO" id="GO:0030316">
    <property type="term" value="P:osteoclast differentiation"/>
    <property type="evidence" value="ECO:0007669"/>
    <property type="project" value="TreeGrafter"/>
</dbReference>
<dbReference type="FunFam" id="3.40.50.300:FF:000342">
    <property type="entry name" value="Protein strawberry notch homolog 2"/>
    <property type="match status" value="1"/>
</dbReference>
<dbReference type="AlphaFoldDB" id="A0A8D0ERI3"/>
<comment type="subunit">
    <text evidence="5">Interacts with TAL1; this interaction inhibits TAL1 occupancy of the DCSTAMP promoter, leading to the activation of the DCSTAMP promoter by the transcription factor MITF.</text>
</comment>
<dbReference type="InterPro" id="IPR039187">
    <property type="entry name" value="SNO_AAA"/>
</dbReference>